<feature type="region of interest" description="Disordered" evidence="1">
    <location>
        <begin position="21"/>
        <end position="89"/>
    </location>
</feature>
<reference evidence="3" key="1">
    <citation type="journal article" date="2019" name="Plant Biotechnol. J.">
        <title>Genome sequencing of the Australian wild diploid species Gossypium australe highlights disease resistance and delayed gland morphogenesis.</title>
        <authorList>
            <person name="Cai Y."/>
            <person name="Cai X."/>
            <person name="Wang Q."/>
            <person name="Wang P."/>
            <person name="Zhang Y."/>
            <person name="Cai C."/>
            <person name="Xu Y."/>
            <person name="Wang K."/>
            <person name="Zhou Z."/>
            <person name="Wang C."/>
            <person name="Geng S."/>
            <person name="Li B."/>
            <person name="Dong Q."/>
            <person name="Hou Y."/>
            <person name="Wang H."/>
            <person name="Ai P."/>
            <person name="Liu Z."/>
            <person name="Yi F."/>
            <person name="Sun M."/>
            <person name="An G."/>
            <person name="Cheng J."/>
            <person name="Zhang Y."/>
            <person name="Shi Q."/>
            <person name="Xie Y."/>
            <person name="Shi X."/>
            <person name="Chang Y."/>
            <person name="Huang F."/>
            <person name="Chen Y."/>
            <person name="Hong S."/>
            <person name="Mi L."/>
            <person name="Sun Q."/>
            <person name="Zhang L."/>
            <person name="Zhou B."/>
            <person name="Peng R."/>
            <person name="Zhang X."/>
            <person name="Liu F."/>
        </authorList>
    </citation>
    <scope>NUCLEOTIDE SEQUENCE [LARGE SCALE GENOMIC DNA]</scope>
    <source>
        <strain evidence="3">cv. PA1801</strain>
    </source>
</reference>
<evidence type="ECO:0000256" key="1">
    <source>
        <dbReference type="SAM" id="MobiDB-lite"/>
    </source>
</evidence>
<keyword evidence="3" id="KW-1185">Reference proteome</keyword>
<dbReference type="AlphaFoldDB" id="A0A5B6WPG9"/>
<comment type="caution">
    <text evidence="2">The sequence shown here is derived from an EMBL/GenBank/DDBJ whole genome shotgun (WGS) entry which is preliminary data.</text>
</comment>
<evidence type="ECO:0000313" key="2">
    <source>
        <dbReference type="EMBL" id="KAA3483690.1"/>
    </source>
</evidence>
<sequence>MTRRNPKGPLVFDNEIEAIARKNHRETRQALDYTEREEEDKSNPTEGMDENNPPPRYMGDNNAPRTMFDYAKPHLTGAESRRRSKHAYS</sequence>
<dbReference type="Proteomes" id="UP000325315">
    <property type="component" value="Unassembled WGS sequence"/>
</dbReference>
<accession>A0A5B6WPG9</accession>
<name>A0A5B6WPG9_9ROSI</name>
<protein>
    <submittedName>
        <fullName evidence="2">Uncharacterized protein</fullName>
    </submittedName>
</protein>
<evidence type="ECO:0000313" key="3">
    <source>
        <dbReference type="Proteomes" id="UP000325315"/>
    </source>
</evidence>
<gene>
    <name evidence="2" type="ORF">EPI10_005838</name>
</gene>
<dbReference type="EMBL" id="SMMG02000002">
    <property type="protein sequence ID" value="KAA3483690.1"/>
    <property type="molecule type" value="Genomic_DNA"/>
</dbReference>
<organism evidence="2 3">
    <name type="scientific">Gossypium australe</name>
    <dbReference type="NCBI Taxonomy" id="47621"/>
    <lineage>
        <taxon>Eukaryota</taxon>
        <taxon>Viridiplantae</taxon>
        <taxon>Streptophyta</taxon>
        <taxon>Embryophyta</taxon>
        <taxon>Tracheophyta</taxon>
        <taxon>Spermatophyta</taxon>
        <taxon>Magnoliopsida</taxon>
        <taxon>eudicotyledons</taxon>
        <taxon>Gunneridae</taxon>
        <taxon>Pentapetalae</taxon>
        <taxon>rosids</taxon>
        <taxon>malvids</taxon>
        <taxon>Malvales</taxon>
        <taxon>Malvaceae</taxon>
        <taxon>Malvoideae</taxon>
        <taxon>Gossypium</taxon>
    </lineage>
</organism>
<proteinExistence type="predicted"/>